<feature type="region of interest" description="Disordered" evidence="5">
    <location>
        <begin position="284"/>
        <end position="321"/>
    </location>
</feature>
<evidence type="ECO:0000259" key="7">
    <source>
        <dbReference type="PROSITE" id="PS50072"/>
    </source>
</evidence>
<evidence type="ECO:0000256" key="1">
    <source>
        <dbReference type="ARBA" id="ARBA00002388"/>
    </source>
</evidence>
<organism evidence="8 9">
    <name type="scientific">Candidatus Faecivivens stercoravium</name>
    <dbReference type="NCBI Taxonomy" id="2840803"/>
    <lineage>
        <taxon>Bacteria</taxon>
        <taxon>Bacillati</taxon>
        <taxon>Bacillota</taxon>
        <taxon>Clostridia</taxon>
        <taxon>Eubacteriales</taxon>
        <taxon>Oscillospiraceae</taxon>
        <taxon>Oscillospiraceae incertae sedis</taxon>
        <taxon>Candidatus Faecivivens</taxon>
    </lineage>
</organism>
<dbReference type="EMBL" id="DVHA01000168">
    <property type="protein sequence ID" value="HIR60943.1"/>
    <property type="molecule type" value="Genomic_DNA"/>
</dbReference>
<dbReference type="GO" id="GO:0003755">
    <property type="term" value="F:peptidyl-prolyl cis-trans isomerase activity"/>
    <property type="evidence" value="ECO:0007669"/>
    <property type="project" value="UniProtKB-KW"/>
</dbReference>
<evidence type="ECO:0000256" key="6">
    <source>
        <dbReference type="SAM" id="SignalP"/>
    </source>
</evidence>
<sequence>MNKLRKAVAAGASAAIAACLLGGCGNSIDPENIDYSVQLLAPEEGDDIATFETSLGDITVVLYTDEVPEVVQNFKDLVNEGFFDGQVIYQVVPTVGAAMFGSSTEDGNTPDTNTGSPLEAQYSDSLWPFSGSLTALCSEMGQLWNHGYYYDSRSFFIADVPMDEETLSQMEENYFPAMMVNAFEEMGGIPGISQFHTVYGKVIDGMEVVNEIMTLPRTEIDMEAAGAEDGEYEQGYTLDEDVVIEKVTLGTFHAEDFGELDNTLTQEEYDAMVYQSAEEQAAIDEAIANGTYGTEESEESSASSESSASEEDASSEESSEG</sequence>
<dbReference type="PROSITE" id="PS51257">
    <property type="entry name" value="PROKAR_LIPOPROTEIN"/>
    <property type="match status" value="1"/>
</dbReference>
<evidence type="ECO:0000256" key="3">
    <source>
        <dbReference type="ARBA" id="ARBA00023110"/>
    </source>
</evidence>
<protein>
    <recommendedName>
        <fullName evidence="2">peptidylprolyl isomerase</fullName>
        <ecNumber evidence="2">5.2.1.8</ecNumber>
    </recommendedName>
</protein>
<comment type="caution">
    <text evidence="8">The sequence shown here is derived from an EMBL/GenBank/DDBJ whole genome shotgun (WGS) entry which is preliminary data.</text>
</comment>
<evidence type="ECO:0000313" key="8">
    <source>
        <dbReference type="EMBL" id="HIR60943.1"/>
    </source>
</evidence>
<dbReference type="Gene3D" id="2.40.100.10">
    <property type="entry name" value="Cyclophilin-like"/>
    <property type="match status" value="1"/>
</dbReference>
<dbReference type="SUPFAM" id="SSF50891">
    <property type="entry name" value="Cyclophilin-like"/>
    <property type="match status" value="1"/>
</dbReference>
<dbReference type="AlphaFoldDB" id="A0A9D1DXR4"/>
<dbReference type="PANTHER" id="PTHR45625:SF4">
    <property type="entry name" value="PEPTIDYLPROLYL ISOMERASE DOMAIN AND WD REPEAT-CONTAINING PROTEIN 1"/>
    <property type="match status" value="1"/>
</dbReference>
<keyword evidence="3" id="KW-0697">Rotamase</keyword>
<comment type="function">
    <text evidence="1">PPIases accelerate the folding of proteins. It catalyzes the cis-trans isomerization of proline imidic peptide bonds in oligopeptides.</text>
</comment>
<feature type="domain" description="PPIase cyclophilin-type" evidence="7">
    <location>
        <begin position="47"/>
        <end position="249"/>
    </location>
</feature>
<evidence type="ECO:0000256" key="2">
    <source>
        <dbReference type="ARBA" id="ARBA00013194"/>
    </source>
</evidence>
<dbReference type="PANTHER" id="PTHR45625">
    <property type="entry name" value="PEPTIDYL-PROLYL CIS-TRANS ISOMERASE-RELATED"/>
    <property type="match status" value="1"/>
</dbReference>
<proteinExistence type="predicted"/>
<evidence type="ECO:0000256" key="4">
    <source>
        <dbReference type="ARBA" id="ARBA00023235"/>
    </source>
</evidence>
<feature type="chain" id="PRO_5038845523" description="peptidylprolyl isomerase" evidence="6">
    <location>
        <begin position="18"/>
        <end position="321"/>
    </location>
</feature>
<reference evidence="8" key="1">
    <citation type="submission" date="2020-10" db="EMBL/GenBank/DDBJ databases">
        <authorList>
            <person name="Gilroy R."/>
        </authorList>
    </citation>
    <scope>NUCLEOTIDE SEQUENCE</scope>
    <source>
        <strain evidence="8">CHK189-12415</strain>
    </source>
</reference>
<gene>
    <name evidence="8" type="ORF">IAB37_05140</name>
</gene>
<dbReference type="InterPro" id="IPR044666">
    <property type="entry name" value="Cyclophilin_A-like"/>
</dbReference>
<dbReference type="PRINTS" id="PR00153">
    <property type="entry name" value="CSAPPISMRASE"/>
</dbReference>
<keyword evidence="6" id="KW-0732">Signal</keyword>
<evidence type="ECO:0000313" key="9">
    <source>
        <dbReference type="Proteomes" id="UP000824241"/>
    </source>
</evidence>
<feature type="signal peptide" evidence="6">
    <location>
        <begin position="1"/>
        <end position="17"/>
    </location>
</feature>
<keyword evidence="4 8" id="KW-0413">Isomerase</keyword>
<dbReference type="EC" id="5.2.1.8" evidence="2"/>
<accession>A0A9D1DXR4</accession>
<feature type="compositionally biased region" description="Acidic residues" evidence="5">
    <location>
        <begin position="308"/>
        <end position="321"/>
    </location>
</feature>
<dbReference type="PROSITE" id="PS50072">
    <property type="entry name" value="CSA_PPIASE_2"/>
    <property type="match status" value="1"/>
</dbReference>
<dbReference type="Pfam" id="PF00160">
    <property type="entry name" value="Pro_isomerase"/>
    <property type="match status" value="1"/>
</dbReference>
<dbReference type="Proteomes" id="UP000824241">
    <property type="component" value="Unassembled WGS sequence"/>
</dbReference>
<reference evidence="8" key="2">
    <citation type="journal article" date="2021" name="PeerJ">
        <title>Extensive microbial diversity within the chicken gut microbiome revealed by metagenomics and culture.</title>
        <authorList>
            <person name="Gilroy R."/>
            <person name="Ravi A."/>
            <person name="Getino M."/>
            <person name="Pursley I."/>
            <person name="Horton D.L."/>
            <person name="Alikhan N.F."/>
            <person name="Baker D."/>
            <person name="Gharbi K."/>
            <person name="Hall N."/>
            <person name="Watson M."/>
            <person name="Adriaenssens E.M."/>
            <person name="Foster-Nyarko E."/>
            <person name="Jarju S."/>
            <person name="Secka A."/>
            <person name="Antonio M."/>
            <person name="Oren A."/>
            <person name="Chaudhuri R.R."/>
            <person name="La Ragione R."/>
            <person name="Hildebrand F."/>
            <person name="Pallen M.J."/>
        </authorList>
    </citation>
    <scope>NUCLEOTIDE SEQUENCE</scope>
    <source>
        <strain evidence="8">CHK189-12415</strain>
    </source>
</reference>
<dbReference type="InterPro" id="IPR029000">
    <property type="entry name" value="Cyclophilin-like_dom_sf"/>
</dbReference>
<evidence type="ECO:0000256" key="5">
    <source>
        <dbReference type="SAM" id="MobiDB-lite"/>
    </source>
</evidence>
<name>A0A9D1DXR4_9FIRM</name>
<dbReference type="InterPro" id="IPR002130">
    <property type="entry name" value="Cyclophilin-type_PPIase_dom"/>
</dbReference>